<organism evidence="3 4">
    <name type="scientific">Thiolapillus brandeum</name>
    <dbReference type="NCBI Taxonomy" id="1076588"/>
    <lineage>
        <taxon>Bacteria</taxon>
        <taxon>Pseudomonadati</taxon>
        <taxon>Pseudomonadota</taxon>
        <taxon>Gammaproteobacteria</taxon>
        <taxon>Chromatiales</taxon>
        <taxon>Sedimenticolaceae</taxon>
        <taxon>Thiolapillus</taxon>
    </lineage>
</organism>
<feature type="transmembrane region" description="Helical" evidence="2">
    <location>
        <begin position="6"/>
        <end position="24"/>
    </location>
</feature>
<protein>
    <recommendedName>
        <fullName evidence="5">Phage shock protein B</fullName>
    </recommendedName>
</protein>
<accession>A0A7U6GHY0</accession>
<proteinExistence type="predicted"/>
<dbReference type="KEGG" id="tbn:TBH_C1010"/>
<keyword evidence="1" id="KW-0175">Coiled coil</keyword>
<evidence type="ECO:0000313" key="3">
    <source>
        <dbReference type="EMBL" id="BAO43940.1"/>
    </source>
</evidence>
<dbReference type="EMBL" id="AP012273">
    <property type="protein sequence ID" value="BAO43940.1"/>
    <property type="molecule type" value="Genomic_DNA"/>
</dbReference>
<dbReference type="Proteomes" id="UP000031631">
    <property type="component" value="Chromosome"/>
</dbReference>
<evidence type="ECO:0000256" key="2">
    <source>
        <dbReference type="SAM" id="Phobius"/>
    </source>
</evidence>
<keyword evidence="4" id="KW-1185">Reference proteome</keyword>
<evidence type="ECO:0008006" key="5">
    <source>
        <dbReference type="Google" id="ProtNLM"/>
    </source>
</evidence>
<reference evidence="3 4" key="1">
    <citation type="journal article" date="2014" name="PLoS ONE">
        <title>Physiological and genomic features of a novel sulfur-oxidizing gammaproteobacterium belonging to a previously uncultivated symbiotic lineage isolated from a hydrothermal vent.</title>
        <authorList>
            <person name="Nunoura T."/>
            <person name="Takaki Y."/>
            <person name="Kazama H."/>
            <person name="Kakuta J."/>
            <person name="Shimamura S."/>
            <person name="Makita H."/>
            <person name="Hirai M."/>
            <person name="Miyazaki M."/>
            <person name="Takai K."/>
        </authorList>
    </citation>
    <scope>NUCLEOTIDE SEQUENCE [LARGE SCALE GENOMIC DNA]</scope>
    <source>
        <strain evidence="3 4">Hiromi1</strain>
    </source>
</reference>
<keyword evidence="2" id="KW-1133">Transmembrane helix</keyword>
<name>A0A7U6GHY0_9GAMM</name>
<sequence length="76" mass="9014">MNPFEMVVIIVALGILGGVIKHYFDSRGDLEASSKERRHMEKHIAELEKRIRILERIVTDEDYDLKQQFRDLDKEE</sequence>
<dbReference type="RefSeq" id="WP_144375215.1">
    <property type="nucleotide sequence ID" value="NZ_AP012273.1"/>
</dbReference>
<evidence type="ECO:0000256" key="1">
    <source>
        <dbReference type="SAM" id="Coils"/>
    </source>
</evidence>
<dbReference type="OrthoDB" id="5772882at2"/>
<evidence type="ECO:0000313" key="4">
    <source>
        <dbReference type="Proteomes" id="UP000031631"/>
    </source>
</evidence>
<dbReference type="AlphaFoldDB" id="A0A7U6GHY0"/>
<gene>
    <name evidence="3" type="ORF">TBH_C1010</name>
</gene>
<keyword evidence="2" id="KW-0812">Transmembrane</keyword>
<feature type="coiled-coil region" evidence="1">
    <location>
        <begin position="30"/>
        <end position="57"/>
    </location>
</feature>
<keyword evidence="2" id="KW-0472">Membrane</keyword>